<dbReference type="AlphaFoldDB" id="G0AIP0"/>
<reference evidence="1 2" key="3">
    <citation type="journal article" date="2008" name="FEMS Microbiol. Ecol.">
        <title>Identification and characterization of genes underlying chitinolysis in Collimonas fungivorans Ter331.</title>
        <authorList>
            <person name="Fritsche K."/>
            <person name="de Boer W."/>
            <person name="Gerards S."/>
            <person name="van den Berg M."/>
            <person name="van Veen J.A."/>
            <person name="Leveau J.H."/>
        </authorList>
    </citation>
    <scope>NUCLEOTIDE SEQUENCE [LARGE SCALE GENOMIC DNA]</scope>
    <source>
        <strain evidence="1 2">Ter331</strain>
    </source>
</reference>
<name>G0AIP0_COLFT</name>
<reference evidence="1 2" key="4">
    <citation type="journal article" date="2010" name="Environ. Microbiol.">
        <title>The bacterial genus Collimonas: mycophagy, weathering and other adaptive solutions to life in oligotrophic soil environments.</title>
        <authorList>
            <person name="Leveau J.H."/>
            <person name="Uroz S."/>
            <person name="de Boer W."/>
        </authorList>
    </citation>
    <scope>NUCLEOTIDE SEQUENCE [LARGE SCALE GENOMIC DNA]</scope>
    <source>
        <strain evidence="1 2">Ter331</strain>
    </source>
</reference>
<reference evidence="1 2" key="1">
    <citation type="journal article" date="2004" name="Environ. Microbiol.">
        <title>Phylogeny-function analysis of (meta)genomic libraries: screening for expression of ribosomal RNA genes by large-insert library fluorescent in situ hybridization (LIL-FISH).</title>
        <authorList>
            <person name="Leveau J.H."/>
            <person name="Gerards S."/>
            <person name="de Boer W."/>
            <person name="van Veen J.A."/>
        </authorList>
    </citation>
    <scope>NUCLEOTIDE SEQUENCE [LARGE SCALE GENOMIC DNA]</scope>
    <source>
        <strain evidence="1 2">Ter331</strain>
    </source>
</reference>
<protein>
    <recommendedName>
        <fullName evidence="3">DUF262 domain-containing protein</fullName>
    </recommendedName>
</protein>
<keyword evidence="2" id="KW-1185">Reference proteome</keyword>
<evidence type="ECO:0000313" key="2">
    <source>
        <dbReference type="Proteomes" id="UP000008392"/>
    </source>
</evidence>
<dbReference type="EMBL" id="CP002745">
    <property type="protein sequence ID" value="AEK60823.1"/>
    <property type="molecule type" value="Genomic_DNA"/>
</dbReference>
<dbReference type="eggNOG" id="ENOG502ZC07">
    <property type="taxonomic scope" value="Bacteria"/>
</dbReference>
<sequence length="408" mass="46554">MRNSEIYFLFFVLETRTSTCHCEYKNVVFRSIFEIEPTSTIQSCSKTSALGTGQAVISKSVLSNKSKGYQLKILDLQYDCVINGTVAFGKASYEEAVALLIPLIDKTEFQRKLQDKKFYSKLERDIADGCVMPPITVAFVTAKPVKEKDIEKYVNANINSSFVLDGIQRLNTLHRASVTTEFNDNNNLYINFILCDSVEKLLYRMITLNNGQRPMTPRHQVEIMIANAFDFEALGINVVAEKDANMHNSRTSFRKSDIIQAYLAFMADSPIVDNKKIIEEKMDDLLVGKIMAIEPTKYKSSFKEFLGLISIFQKNAEAFKWLKTTNNLVGFAAGAKHSTKKLKSMNEDQFALCIETFDKAFSDFNPSRIKVGKYRRELSCEYFKNLEEYEDLDAEELLERFSELTAND</sequence>
<evidence type="ECO:0008006" key="3">
    <source>
        <dbReference type="Google" id="ProtNLM"/>
    </source>
</evidence>
<reference evidence="1 2" key="5">
    <citation type="journal article" date="2011" name="ISME J.">
        <title>Dual transcriptional profiling of a bacterial/fungal confrontation: Collimonas fungivorans versus Aspergillus niger.</title>
        <authorList>
            <person name="Mela F."/>
            <person name="Fritsche K."/>
            <person name="de Boer W."/>
            <person name="van Veen J.A."/>
            <person name="de Graaff L.H."/>
            <person name="van den Berg M."/>
            <person name="Leveau J.H."/>
        </authorList>
    </citation>
    <scope>NUCLEOTIDE SEQUENCE [LARGE SCALE GENOMIC DNA]</scope>
    <source>
        <strain evidence="1 2">Ter331</strain>
    </source>
</reference>
<proteinExistence type="predicted"/>
<dbReference type="HOGENOM" id="CLU_784674_0_0_4"/>
<accession>G0AIP0</accession>
<evidence type="ECO:0000313" key="1">
    <source>
        <dbReference type="EMBL" id="AEK60823.1"/>
    </source>
</evidence>
<organism evidence="1 2">
    <name type="scientific">Collimonas fungivorans (strain Ter331)</name>
    <dbReference type="NCBI Taxonomy" id="1005048"/>
    <lineage>
        <taxon>Bacteria</taxon>
        <taxon>Pseudomonadati</taxon>
        <taxon>Pseudomonadota</taxon>
        <taxon>Betaproteobacteria</taxon>
        <taxon>Burkholderiales</taxon>
        <taxon>Oxalobacteraceae</taxon>
        <taxon>Collimonas</taxon>
    </lineage>
</organism>
<reference evidence="2" key="6">
    <citation type="submission" date="2011-05" db="EMBL/GenBank/DDBJ databases">
        <title>Complete sequence of Collimonas fungivorans Ter331.</title>
        <authorList>
            <person name="Leveau J.H."/>
        </authorList>
    </citation>
    <scope>NUCLEOTIDE SEQUENCE [LARGE SCALE GENOMIC DNA]</scope>
    <source>
        <strain evidence="2">Ter331</strain>
    </source>
</reference>
<dbReference type="KEGG" id="cfu:CFU_0991"/>
<reference evidence="1 2" key="2">
    <citation type="journal article" date="2006" name="J. Microbiol. Methods">
        <title>Genomic flank-sequencing of plasposon insertion sites for rapid identification of functional genes.</title>
        <authorList>
            <person name="Leveau J.H."/>
            <person name="Gerards S."/>
            <person name="Fritsche K."/>
            <person name="Zondag G."/>
            <person name="van Veen J.A."/>
        </authorList>
    </citation>
    <scope>NUCLEOTIDE SEQUENCE [LARGE SCALE GENOMIC DNA]</scope>
    <source>
        <strain evidence="1 2">Ter331</strain>
    </source>
</reference>
<dbReference type="Proteomes" id="UP000008392">
    <property type="component" value="Chromosome"/>
</dbReference>
<gene>
    <name evidence="1" type="ordered locus">CFU_0991</name>
</gene>